<sequence>MREDVLLAILGMALVTYLCRAGGYAVLRVVRPPPFAEAMLRHLPGPIFIAYVTLALSRTGLAGLAGAAAVVLVQWRTGHLSASILAGVAAVWLYGLLAGG</sequence>
<proteinExistence type="predicted"/>
<keyword evidence="1" id="KW-0472">Membrane</keyword>
<dbReference type="Proteomes" id="UP000223527">
    <property type="component" value="Unassembled WGS sequence"/>
</dbReference>
<evidence type="ECO:0000313" key="3">
    <source>
        <dbReference type="Proteomes" id="UP000223527"/>
    </source>
</evidence>
<organism evidence="2 3">
    <name type="scientific">Teichococcus rhizosphaerae</name>
    <dbReference type="NCBI Taxonomy" id="1335062"/>
    <lineage>
        <taxon>Bacteria</taxon>
        <taxon>Pseudomonadati</taxon>
        <taxon>Pseudomonadota</taxon>
        <taxon>Alphaproteobacteria</taxon>
        <taxon>Acetobacterales</taxon>
        <taxon>Roseomonadaceae</taxon>
        <taxon>Roseomonas</taxon>
    </lineage>
</organism>
<accession>A0A2C7AGW1</accession>
<comment type="caution">
    <text evidence="2">The sequence shown here is derived from an EMBL/GenBank/DDBJ whole genome shotgun (WGS) entry which is preliminary data.</text>
</comment>
<gene>
    <name evidence="2" type="ORF">CR162_05610</name>
</gene>
<keyword evidence="3" id="KW-1185">Reference proteome</keyword>
<feature type="transmembrane region" description="Helical" evidence="1">
    <location>
        <begin position="45"/>
        <end position="73"/>
    </location>
</feature>
<dbReference type="EMBL" id="PDNU01000006">
    <property type="protein sequence ID" value="PHK95947.1"/>
    <property type="molecule type" value="Genomic_DNA"/>
</dbReference>
<dbReference type="Pfam" id="PF05437">
    <property type="entry name" value="AzlD"/>
    <property type="match status" value="1"/>
</dbReference>
<dbReference type="AlphaFoldDB" id="A0A2C7AGW1"/>
<keyword evidence="1" id="KW-1133">Transmembrane helix</keyword>
<keyword evidence="1" id="KW-0812">Transmembrane</keyword>
<evidence type="ECO:0000313" key="2">
    <source>
        <dbReference type="EMBL" id="PHK95947.1"/>
    </source>
</evidence>
<protein>
    <submittedName>
        <fullName evidence="2">Branched-chain amino acid transporter</fullName>
    </submittedName>
</protein>
<feature type="transmembrane region" description="Helical" evidence="1">
    <location>
        <begin position="80"/>
        <end position="97"/>
    </location>
</feature>
<name>A0A2C7AGW1_9PROT</name>
<dbReference type="OrthoDB" id="3078300at2"/>
<dbReference type="InterPro" id="IPR008407">
    <property type="entry name" value="Brnchd-chn_aa_trnsp_AzlD"/>
</dbReference>
<evidence type="ECO:0000256" key="1">
    <source>
        <dbReference type="SAM" id="Phobius"/>
    </source>
</evidence>
<reference evidence="2 3" key="1">
    <citation type="submission" date="2017-10" db="EMBL/GenBank/DDBJ databases">
        <authorList>
            <person name="Banno H."/>
            <person name="Chua N.-H."/>
        </authorList>
    </citation>
    <scope>NUCLEOTIDE SEQUENCE [LARGE SCALE GENOMIC DNA]</scope>
    <source>
        <strain evidence="2 3">YW11</strain>
    </source>
</reference>